<dbReference type="PANTHER" id="PTHR33420">
    <property type="entry name" value="FIMBRIAL SUBUNIT ELFA-RELATED"/>
    <property type="match status" value="1"/>
</dbReference>
<protein>
    <submittedName>
        <fullName evidence="6">Putative fimbrial protein</fullName>
    </submittedName>
</protein>
<reference evidence="6 7" key="1">
    <citation type="journal article" date="2015" name="Genome Announc.">
        <title>Complete Genome Sequence of Cupriavidus basilensis 4G11, Isolated from the Oak Ridge Field Research Center Site.</title>
        <authorList>
            <person name="Ray J."/>
            <person name="Waters R.J."/>
            <person name="Skerker J.M."/>
            <person name="Kuehl J.V."/>
            <person name="Price M.N."/>
            <person name="Huang J."/>
            <person name="Chakraborty R."/>
            <person name="Arkin A.P."/>
            <person name="Deutschbauer A."/>
        </authorList>
    </citation>
    <scope>NUCLEOTIDE SEQUENCE [LARGE SCALE GENOMIC DNA]</scope>
    <source>
        <strain evidence="6">4G11</strain>
    </source>
</reference>
<dbReference type="Pfam" id="PF16970">
    <property type="entry name" value="FimA"/>
    <property type="match status" value="1"/>
</dbReference>
<feature type="chain" id="PRO_5002174071" evidence="5">
    <location>
        <begin position="25"/>
        <end position="183"/>
    </location>
</feature>
<keyword evidence="3 5" id="KW-0732">Signal</keyword>
<organism evidence="6 7">
    <name type="scientific">Cupriavidus basilensis</name>
    <dbReference type="NCBI Taxonomy" id="68895"/>
    <lineage>
        <taxon>Bacteria</taxon>
        <taxon>Pseudomonadati</taxon>
        <taxon>Pseudomonadota</taxon>
        <taxon>Betaproteobacteria</taxon>
        <taxon>Burkholderiales</taxon>
        <taxon>Burkholderiaceae</taxon>
        <taxon>Cupriavidus</taxon>
    </lineage>
</organism>
<proteinExistence type="inferred from homology"/>
<evidence type="ECO:0000256" key="5">
    <source>
        <dbReference type="SAM" id="SignalP"/>
    </source>
</evidence>
<feature type="signal peptide" evidence="5">
    <location>
        <begin position="1"/>
        <end position="24"/>
    </location>
</feature>
<dbReference type="InterPro" id="IPR050263">
    <property type="entry name" value="Bact_Fimbrial_Adh_Pro"/>
</dbReference>
<dbReference type="KEGG" id="cbw:RR42_m1959"/>
<dbReference type="InterPro" id="IPR039458">
    <property type="entry name" value="FimA-like"/>
</dbReference>
<dbReference type="GO" id="GO:0009289">
    <property type="term" value="C:pilus"/>
    <property type="evidence" value="ECO:0007669"/>
    <property type="project" value="UniProtKB-SubCell"/>
</dbReference>
<comment type="similarity">
    <text evidence="2">Belongs to the fimbrial protein family.</text>
</comment>
<dbReference type="RefSeq" id="WP_043346106.1">
    <property type="nucleotide sequence ID" value="NZ_CP010536.1"/>
</dbReference>
<evidence type="ECO:0000313" key="6">
    <source>
        <dbReference type="EMBL" id="AJG19354.1"/>
    </source>
</evidence>
<evidence type="ECO:0000256" key="2">
    <source>
        <dbReference type="ARBA" id="ARBA00006671"/>
    </source>
</evidence>
<comment type="subcellular location">
    <subcellularLocation>
        <location evidence="1">Fimbrium</location>
    </subcellularLocation>
</comment>
<dbReference type="Gene3D" id="2.60.40.1090">
    <property type="entry name" value="Fimbrial-type adhesion domain"/>
    <property type="match status" value="1"/>
</dbReference>
<sequence length="183" mass="18266">MKTKILAITLATAGLMTAAGSAQAADGMINFTGSVIASTCKINGGTNDLAVALPKVSTSTLAKAGATAGRTPFVLSLTGCTVSKDAPTKVAVSFEPGTTVNADTGRLKLQGADAAANVEIGILNDQSLPIKVGAASTDQNSQIVDIDGTTGIAKLSYAAEYTATGVATAGSANSFVQYTLMYP</sequence>
<dbReference type="OrthoDB" id="8656135at2"/>
<dbReference type="SUPFAM" id="SSF49401">
    <property type="entry name" value="Bacterial adhesins"/>
    <property type="match status" value="1"/>
</dbReference>
<keyword evidence="7" id="KW-1185">Reference proteome</keyword>
<keyword evidence="4" id="KW-0281">Fimbrium</keyword>
<dbReference type="STRING" id="68895.RR42_m1959"/>
<gene>
    <name evidence="6" type="ORF">RR42_m1959</name>
</gene>
<dbReference type="GO" id="GO:0043709">
    <property type="term" value="P:cell adhesion involved in single-species biofilm formation"/>
    <property type="evidence" value="ECO:0007669"/>
    <property type="project" value="TreeGrafter"/>
</dbReference>
<dbReference type="AlphaFoldDB" id="A0A0C4YAS7"/>
<evidence type="ECO:0000256" key="4">
    <source>
        <dbReference type="ARBA" id="ARBA00023263"/>
    </source>
</evidence>
<dbReference type="PANTHER" id="PTHR33420:SF3">
    <property type="entry name" value="FIMBRIAL SUBUNIT ELFA"/>
    <property type="match status" value="1"/>
</dbReference>
<evidence type="ECO:0000313" key="7">
    <source>
        <dbReference type="Proteomes" id="UP000031843"/>
    </source>
</evidence>
<dbReference type="Proteomes" id="UP000031843">
    <property type="component" value="Chromosome main"/>
</dbReference>
<evidence type="ECO:0000256" key="3">
    <source>
        <dbReference type="ARBA" id="ARBA00022729"/>
    </source>
</evidence>
<dbReference type="InterPro" id="IPR008966">
    <property type="entry name" value="Adhesion_dom_sf"/>
</dbReference>
<name>A0A0C4YAS7_9BURK</name>
<evidence type="ECO:0000256" key="1">
    <source>
        <dbReference type="ARBA" id="ARBA00004561"/>
    </source>
</evidence>
<dbReference type="InterPro" id="IPR036937">
    <property type="entry name" value="Adhesion_dom_fimbrial_sf"/>
</dbReference>
<dbReference type="EMBL" id="CP010536">
    <property type="protein sequence ID" value="AJG19354.1"/>
    <property type="molecule type" value="Genomic_DNA"/>
</dbReference>
<accession>A0A0C4YAS7</accession>